<keyword evidence="1 3" id="KW-0808">Transferase</keyword>
<dbReference type="InterPro" id="IPR046403">
    <property type="entry name" value="BioZ"/>
</dbReference>
<feature type="active site" evidence="3">
    <location>
        <position position="140"/>
    </location>
</feature>
<dbReference type="HAMAP" id="MF_02249">
    <property type="entry name" value="BioZ"/>
    <property type="match status" value="1"/>
</dbReference>
<comment type="catalytic activity">
    <reaction evidence="3">
        <text>glutaryl-CoA + malonyl-[ACP] + H(+) = 3-oxo-6-carboxyhexanoyl-[ACP] + CO2 + CoA</text>
        <dbReference type="Rhea" id="RHEA:67904"/>
        <dbReference type="Rhea" id="RHEA-COMP:9623"/>
        <dbReference type="Rhea" id="RHEA-COMP:17387"/>
        <dbReference type="ChEBI" id="CHEBI:15378"/>
        <dbReference type="ChEBI" id="CHEBI:16526"/>
        <dbReference type="ChEBI" id="CHEBI:57287"/>
        <dbReference type="ChEBI" id="CHEBI:57378"/>
        <dbReference type="ChEBI" id="CHEBI:78449"/>
        <dbReference type="ChEBI" id="CHEBI:176519"/>
    </reaction>
</comment>
<sequence length="353" mass="37069">MSHRQNLTPSANENGDVQTIAKVLTMQTRSSRMAGFGHAVPARCVDNAEIEASLGLEADWIERRTGIRSRYWAEADDTLSGLAERAGRMALEDAKINADDIALTLLATSTPDHLLPPSAPLLAHRLGLTRSGAIDLAGACSGFLYALTLADGFVRTHGRAVLVVAANILSRRINPAERASAVLFADAAGAVVLTPCPELKRGLLSADLVADGSGYDLIQIAAGGSSQPFSAGMIAEDALMTMRDGREVFSRAVALMTETSQRVLHEAELTAADVGRFVPHQANARMFDAVCGNLGIEREKTVRTIESFGNSSAATIPLSLSITNAERPFASGETLLLTAAGAGMAGGAVVYRA</sequence>
<dbReference type="EMBL" id="FNEW01000006">
    <property type="protein sequence ID" value="SDK27558.1"/>
    <property type="molecule type" value="Genomic_DNA"/>
</dbReference>
<dbReference type="Pfam" id="PF08541">
    <property type="entry name" value="ACP_syn_III_C"/>
    <property type="match status" value="1"/>
</dbReference>
<comment type="catalytic activity">
    <reaction evidence="3">
        <text>malonyl-[ACP] + an acyl-CoA + H(+) = a 3-oxoacyl-[ACP] + CO2 + CoA</text>
        <dbReference type="Rhea" id="RHEA:44448"/>
        <dbReference type="Rhea" id="RHEA-COMP:9623"/>
        <dbReference type="Rhea" id="RHEA-COMP:9916"/>
        <dbReference type="ChEBI" id="CHEBI:15378"/>
        <dbReference type="ChEBI" id="CHEBI:16526"/>
        <dbReference type="ChEBI" id="CHEBI:57287"/>
        <dbReference type="ChEBI" id="CHEBI:58342"/>
        <dbReference type="ChEBI" id="CHEBI:78449"/>
        <dbReference type="ChEBI" id="CHEBI:78776"/>
    </reaction>
</comment>
<dbReference type="Pfam" id="PF08545">
    <property type="entry name" value="ACP_syn_III"/>
    <property type="match status" value="1"/>
</dbReference>
<name>A0A7Z7BRI3_9HYPH</name>
<keyword evidence="3" id="KW-0093">Biotin biosynthesis</keyword>
<feature type="active site" evidence="3">
    <location>
        <position position="280"/>
    </location>
</feature>
<dbReference type="NCBIfam" id="NF004623">
    <property type="entry name" value="PRK05963.1"/>
    <property type="match status" value="1"/>
</dbReference>
<protein>
    <recommendedName>
        <fullName evidence="3">3-oxopimeloyl-[acyl-carrier-protein] synthase</fullName>
        <shortName evidence="3">3-oxopimeloyl-[ACP] synthase</shortName>
        <ecNumber evidence="3">2.3.1.-</ecNumber>
    </recommendedName>
</protein>
<dbReference type="InterPro" id="IPR013751">
    <property type="entry name" value="ACP_syn_III_N"/>
</dbReference>
<dbReference type="NCBIfam" id="NF006829">
    <property type="entry name" value="PRK09352.1"/>
    <property type="match status" value="1"/>
</dbReference>
<dbReference type="GO" id="GO:0004315">
    <property type="term" value="F:3-oxoacyl-[acyl-carrier-protein] synthase activity"/>
    <property type="evidence" value="ECO:0007669"/>
    <property type="project" value="InterPro"/>
</dbReference>
<dbReference type="UniPathway" id="UPA00078"/>
<dbReference type="PANTHER" id="PTHR34069:SF2">
    <property type="entry name" value="BETA-KETOACYL-[ACYL-CARRIER-PROTEIN] SYNTHASE III"/>
    <property type="match status" value="1"/>
</dbReference>
<dbReference type="SUPFAM" id="SSF53901">
    <property type="entry name" value="Thiolase-like"/>
    <property type="match status" value="1"/>
</dbReference>
<dbReference type="GO" id="GO:0044550">
    <property type="term" value="P:secondary metabolite biosynthetic process"/>
    <property type="evidence" value="ECO:0007669"/>
    <property type="project" value="TreeGrafter"/>
</dbReference>
<comment type="pathway">
    <text evidence="3">Cofactor biosynthesis; biotin biosynthesis.</text>
</comment>
<feature type="domain" description="Beta-ketoacyl-[acyl-carrier-protein] synthase III N-terminal" evidence="5">
    <location>
        <begin position="134"/>
        <end position="212"/>
    </location>
</feature>
<proteinExistence type="inferred from homology"/>
<dbReference type="EC" id="2.3.1.-" evidence="3"/>
<evidence type="ECO:0000313" key="7">
    <source>
        <dbReference type="Proteomes" id="UP000198917"/>
    </source>
</evidence>
<dbReference type="PANTHER" id="PTHR34069">
    <property type="entry name" value="3-OXOACYL-[ACYL-CARRIER-PROTEIN] SYNTHASE 3"/>
    <property type="match status" value="1"/>
</dbReference>
<gene>
    <name evidence="3" type="primary">bioZ</name>
    <name evidence="6" type="ORF">SAMN05428983_4453</name>
</gene>
<comment type="function">
    <text evidence="3">Involved in the formation of the biotin precursor pimeloyl-ACP. Catalyzes the condensation of glutaryl-CoA, an intermediate in lysine degradation, with malonyl-ACP to produce 3-oxopimeloyl-ACP.</text>
</comment>
<accession>A0A7Z7BRI3</accession>
<evidence type="ECO:0000256" key="2">
    <source>
        <dbReference type="ARBA" id="ARBA00023315"/>
    </source>
</evidence>
<evidence type="ECO:0000313" key="6">
    <source>
        <dbReference type="EMBL" id="SDK27558.1"/>
    </source>
</evidence>
<comment type="similarity">
    <text evidence="3">Belongs to the thiolase-like superfamily. BioZ family.</text>
</comment>
<dbReference type="InterPro" id="IPR016039">
    <property type="entry name" value="Thiolase-like"/>
</dbReference>
<evidence type="ECO:0000256" key="1">
    <source>
        <dbReference type="ARBA" id="ARBA00022679"/>
    </source>
</evidence>
<reference evidence="6 7" key="1">
    <citation type="submission" date="2016-10" db="EMBL/GenBank/DDBJ databases">
        <authorList>
            <person name="Varghese N."/>
            <person name="Submissions S."/>
        </authorList>
    </citation>
    <scope>NUCLEOTIDE SEQUENCE [LARGE SCALE GENOMIC DNA]</scope>
    <source>
        <strain evidence="6 7">PDC82</strain>
    </source>
</reference>
<keyword evidence="2 3" id="KW-0012">Acyltransferase</keyword>
<evidence type="ECO:0000256" key="3">
    <source>
        <dbReference type="HAMAP-Rule" id="MF_02249"/>
    </source>
</evidence>
<dbReference type="CDD" id="cd00830">
    <property type="entry name" value="KAS_III"/>
    <property type="match status" value="1"/>
</dbReference>
<feature type="active site" evidence="3">
    <location>
        <position position="310"/>
    </location>
</feature>
<dbReference type="GO" id="GO:0006633">
    <property type="term" value="P:fatty acid biosynthetic process"/>
    <property type="evidence" value="ECO:0007669"/>
    <property type="project" value="InterPro"/>
</dbReference>
<dbReference type="InterPro" id="IPR013747">
    <property type="entry name" value="ACP_syn_III_C"/>
</dbReference>
<evidence type="ECO:0000259" key="5">
    <source>
        <dbReference type="Pfam" id="PF08545"/>
    </source>
</evidence>
<dbReference type="GO" id="GO:0009102">
    <property type="term" value="P:biotin biosynthetic process"/>
    <property type="evidence" value="ECO:0007669"/>
    <property type="project" value="UniProtKB-UniRule"/>
</dbReference>
<feature type="domain" description="Beta-ketoacyl-[acyl-carrier-protein] synthase III C-terminal" evidence="4">
    <location>
        <begin position="264"/>
        <end position="352"/>
    </location>
</feature>
<evidence type="ECO:0000259" key="4">
    <source>
        <dbReference type="Pfam" id="PF08541"/>
    </source>
</evidence>
<dbReference type="AlphaFoldDB" id="A0A7Z7BRI3"/>
<dbReference type="Proteomes" id="UP000198917">
    <property type="component" value="Unassembled WGS sequence"/>
</dbReference>
<feature type="region of interest" description="ACP-binding" evidence="3">
    <location>
        <begin position="281"/>
        <end position="285"/>
    </location>
</feature>
<organism evidence="6 7">
    <name type="scientific">Agrobacterium fabrum</name>
    <dbReference type="NCBI Taxonomy" id="1176649"/>
    <lineage>
        <taxon>Bacteria</taxon>
        <taxon>Pseudomonadati</taxon>
        <taxon>Pseudomonadota</taxon>
        <taxon>Alphaproteobacteria</taxon>
        <taxon>Hyphomicrobiales</taxon>
        <taxon>Rhizobiaceae</taxon>
        <taxon>Rhizobium/Agrobacterium group</taxon>
        <taxon>Agrobacterium</taxon>
        <taxon>Agrobacterium tumefaciens complex</taxon>
    </lineage>
</organism>
<comment type="caution">
    <text evidence="6">The sequence shown here is derived from an EMBL/GenBank/DDBJ whole genome shotgun (WGS) entry which is preliminary data.</text>
</comment>
<dbReference type="Gene3D" id="3.40.47.10">
    <property type="match status" value="1"/>
</dbReference>